<dbReference type="PATRIC" id="fig|266128.3.peg.588"/>
<dbReference type="Proteomes" id="UP000051254">
    <property type="component" value="Unassembled WGS sequence"/>
</dbReference>
<sequence>MTHKSQQQGAALVVVLILLLVMTILGLVVVRGTALNERMSANMYDRSLAFQQAETALREAEQLVRDTVIANGNGWVIGVKCGPDPTPGRGGATGIADATQCGLPDAAVAGTTCSGNGSLTSHCWRNVSADRLQVAGLPTAGAPQYMIQFMGLRDAHEDLNLGSGAGSNQYGGGGGSAVQEALFRIVARSQNPAAAAGQGRSLVVLQSNVAAR</sequence>
<keyword evidence="1" id="KW-1133">Transmembrane helix</keyword>
<keyword evidence="5" id="KW-1185">Reference proteome</keyword>
<dbReference type="InterPro" id="IPR025746">
    <property type="entry name" value="PilX_N_dom"/>
</dbReference>
<feature type="transmembrane region" description="Helical" evidence="1">
    <location>
        <begin position="12"/>
        <end position="30"/>
    </location>
</feature>
<evidence type="ECO:0000313" key="5">
    <source>
        <dbReference type="Proteomes" id="UP000051254"/>
    </source>
</evidence>
<dbReference type="OrthoDB" id="5801860at2"/>
<feature type="domain" description="PilX/PilW C-terminal" evidence="2">
    <location>
        <begin position="115"/>
        <end position="210"/>
    </location>
</feature>
<feature type="domain" description="Type 4 fimbrial biogenesis protein PilX N-terminal" evidence="3">
    <location>
        <begin position="8"/>
        <end position="58"/>
    </location>
</feature>
<dbReference type="Pfam" id="PF14341">
    <property type="entry name" value="PilX_N"/>
    <property type="match status" value="1"/>
</dbReference>
<dbReference type="EMBL" id="LDJH01000013">
    <property type="protein sequence ID" value="KRG57873.1"/>
    <property type="molecule type" value="Genomic_DNA"/>
</dbReference>
<keyword evidence="1" id="KW-0472">Membrane</keyword>
<dbReference type="AlphaFoldDB" id="A0A0R0BWW2"/>
<dbReference type="Pfam" id="PF13681">
    <property type="entry name" value="PilX"/>
    <property type="match status" value="1"/>
</dbReference>
<dbReference type="RefSeq" id="WP_083488206.1">
    <property type="nucleotide sequence ID" value="NZ_LDJH01000013.1"/>
</dbReference>
<evidence type="ECO:0000256" key="1">
    <source>
        <dbReference type="SAM" id="Phobius"/>
    </source>
</evidence>
<reference evidence="4 5" key="1">
    <citation type="submission" date="2015-05" db="EMBL/GenBank/DDBJ databases">
        <title>Genome sequencing and analysis of members of genus Stenotrophomonas.</title>
        <authorList>
            <person name="Patil P.P."/>
            <person name="Midha S."/>
            <person name="Patil P.B."/>
        </authorList>
    </citation>
    <scope>NUCLEOTIDE SEQUENCE [LARGE SCALE GENOMIC DNA]</scope>
    <source>
        <strain evidence="4 5">DSM 17805</strain>
    </source>
</reference>
<keyword evidence="1" id="KW-0812">Transmembrane</keyword>
<evidence type="ECO:0000259" key="3">
    <source>
        <dbReference type="Pfam" id="PF14341"/>
    </source>
</evidence>
<proteinExistence type="predicted"/>
<dbReference type="STRING" id="266128.ABB25_08600"/>
<organism evidence="4 5">
    <name type="scientific">Stenotrophomonas koreensis</name>
    <dbReference type="NCBI Taxonomy" id="266128"/>
    <lineage>
        <taxon>Bacteria</taxon>
        <taxon>Pseudomonadati</taxon>
        <taxon>Pseudomonadota</taxon>
        <taxon>Gammaproteobacteria</taxon>
        <taxon>Lysobacterales</taxon>
        <taxon>Lysobacteraceae</taxon>
        <taxon>Stenotrophomonas</taxon>
    </lineage>
</organism>
<evidence type="ECO:0000313" key="4">
    <source>
        <dbReference type="EMBL" id="KRG57873.1"/>
    </source>
</evidence>
<protein>
    <submittedName>
        <fullName evidence="4">Uncharacterized protein</fullName>
    </submittedName>
</protein>
<name>A0A0R0BWW2_9GAMM</name>
<accession>A0A0R0BWW2</accession>
<comment type="caution">
    <text evidence="4">The sequence shown here is derived from an EMBL/GenBank/DDBJ whole genome shotgun (WGS) entry which is preliminary data.</text>
</comment>
<gene>
    <name evidence="4" type="ORF">ABB25_08600</name>
</gene>
<evidence type="ECO:0000259" key="2">
    <source>
        <dbReference type="Pfam" id="PF13681"/>
    </source>
</evidence>
<dbReference type="InterPro" id="IPR025205">
    <property type="entry name" value="PilX/PilW_C"/>
</dbReference>